<dbReference type="Gene3D" id="3.20.20.80">
    <property type="entry name" value="Glycosidases"/>
    <property type="match status" value="1"/>
</dbReference>
<dbReference type="PANTHER" id="PTHR31776">
    <property type="entry name" value="ALPHA-L-ARABINOFURANOSIDASE 1"/>
    <property type="match status" value="1"/>
</dbReference>
<evidence type="ECO:0000256" key="4">
    <source>
        <dbReference type="ARBA" id="ARBA00022729"/>
    </source>
</evidence>
<dbReference type="Pfam" id="PF22848">
    <property type="entry name" value="ASD1_dom"/>
    <property type="match status" value="1"/>
</dbReference>
<comment type="catalytic activity">
    <reaction evidence="1">
        <text>Hydrolysis of terminal non-reducing alpha-L-arabinofuranoside residues in alpha-L-arabinosides.</text>
        <dbReference type="EC" id="3.2.1.55"/>
    </reaction>
</comment>
<reference evidence="8 9" key="1">
    <citation type="submission" date="2020-04" db="EMBL/GenBank/DDBJ databases">
        <title>Paenibacillus algicola sp. nov., a novel marine bacterium producing alginate lyase.</title>
        <authorList>
            <person name="Huang H."/>
        </authorList>
    </citation>
    <scope>NUCLEOTIDE SEQUENCE [LARGE SCALE GENOMIC DNA]</scope>
    <source>
        <strain evidence="8 9">L7-75</strain>
    </source>
</reference>
<dbReference type="GO" id="GO:0046556">
    <property type="term" value="F:alpha-L-arabinofuranosidase activity"/>
    <property type="evidence" value="ECO:0007669"/>
    <property type="project" value="UniProtKB-EC"/>
</dbReference>
<dbReference type="RefSeq" id="WP_169503898.1">
    <property type="nucleotide sequence ID" value="NZ_JABBPN010000003.1"/>
</dbReference>
<keyword evidence="5" id="KW-0378">Hydrolase</keyword>
<dbReference type="SUPFAM" id="SSF51445">
    <property type="entry name" value="(Trans)glycosidases"/>
    <property type="match status" value="1"/>
</dbReference>
<dbReference type="GO" id="GO:0046373">
    <property type="term" value="P:L-arabinose metabolic process"/>
    <property type="evidence" value="ECO:0007669"/>
    <property type="project" value="InterPro"/>
</dbReference>
<dbReference type="PANTHER" id="PTHR31776:SF0">
    <property type="entry name" value="ALPHA-L-ARABINOFURANOSIDASE 1"/>
    <property type="match status" value="1"/>
</dbReference>
<comment type="similarity">
    <text evidence="2">Belongs to the glycosyl hydrolase 51 family.</text>
</comment>
<evidence type="ECO:0000256" key="3">
    <source>
        <dbReference type="ARBA" id="ARBA00012670"/>
    </source>
</evidence>
<dbReference type="Pfam" id="PF06964">
    <property type="entry name" value="Alpha-L-AF_C"/>
    <property type="match status" value="1"/>
</dbReference>
<dbReference type="Gene3D" id="2.60.120.260">
    <property type="entry name" value="Galactose-binding domain-like"/>
    <property type="match status" value="1"/>
</dbReference>
<proteinExistence type="inferred from homology"/>
<evidence type="ECO:0000313" key="8">
    <source>
        <dbReference type="EMBL" id="NMO95141.1"/>
    </source>
</evidence>
<dbReference type="EMBL" id="JABBPN010000003">
    <property type="protein sequence ID" value="NMO95141.1"/>
    <property type="molecule type" value="Genomic_DNA"/>
</dbReference>
<dbReference type="AlphaFoldDB" id="A0A848M4I0"/>
<evidence type="ECO:0000313" key="9">
    <source>
        <dbReference type="Proteomes" id="UP000565468"/>
    </source>
</evidence>
<dbReference type="InterPro" id="IPR051563">
    <property type="entry name" value="Glycosyl_Hydrolase_51"/>
</dbReference>
<sequence>MKLQITDKLGAGINPGMIGLFFEDINYGLDGGLHAEMIENRSFEFLEITGESHDVVERFDGLYGWSAYPSNDSGAEMQIETENPQNPVNVHYLKFTASGSQLAFTNKAYDGIYMKSEVSCRVSFYARTEDYAGSIDVCIAKEGAVHARATAAASVTGEWVKYEADLVSDQDVSGGDFIIQLSQPGTVCFDFISMIPSDAVLGLFRRDLTELLKEMKPGFLRFPGGCIVEGYTLDNRYQWKNSVGKSEERPINGNRWAVHGNSKDFASPYSHYNQTLGIGYYEYFLLSEYLGAKALPVENVGLACQFHSHEQVGMDDPHFQQYIQDTLDLIEFANGPADSKWGRIRSDMGHPEPFNLELLGIGNEQWQTDKVDFFKRYELFQQAVHQQYPDIKLLGSAGPDVTSEKYTKAWDFYRTAAKENENFVYAVDEHYYVKPQWLIDNVHFYDEYPRDVKVFAGEYAAHHTNGMNKPHLNDWEAALAEAAFLTGIERNADVVILASYAPLFARLGYAQWSPDMIWFDGEKAYGSPSYYVQKLYSTQMGTDLVQVSHDEEEIPYTVSYDKEAGVLYVKLVNTLDRKVSVRLESAYPLNGKGEVQVMQGEDRDINSIDKPFNVAPEVLSLEVSPEMDYIVGPKSFHVLKLNVSQN</sequence>
<dbReference type="InterPro" id="IPR017853">
    <property type="entry name" value="GH"/>
</dbReference>
<organism evidence="8 9">
    <name type="scientific">Paenibacillus lemnae</name>
    <dbReference type="NCBI Taxonomy" id="1330551"/>
    <lineage>
        <taxon>Bacteria</taxon>
        <taxon>Bacillati</taxon>
        <taxon>Bacillota</taxon>
        <taxon>Bacilli</taxon>
        <taxon>Bacillales</taxon>
        <taxon>Paenibacillaceae</taxon>
        <taxon>Paenibacillus</taxon>
    </lineage>
</organism>
<dbReference type="EC" id="3.2.1.55" evidence="3"/>
<keyword evidence="4" id="KW-0732">Signal</keyword>
<feature type="domain" description="Alpha-L-arabinofuranosidase C-terminal" evidence="7">
    <location>
        <begin position="457"/>
        <end position="635"/>
    </location>
</feature>
<dbReference type="SMART" id="SM00813">
    <property type="entry name" value="Alpha-L-AF_C"/>
    <property type="match status" value="1"/>
</dbReference>
<dbReference type="Proteomes" id="UP000565468">
    <property type="component" value="Unassembled WGS sequence"/>
</dbReference>
<evidence type="ECO:0000259" key="7">
    <source>
        <dbReference type="SMART" id="SM00813"/>
    </source>
</evidence>
<evidence type="ECO:0000256" key="2">
    <source>
        <dbReference type="ARBA" id="ARBA00007186"/>
    </source>
</evidence>
<gene>
    <name evidence="8" type="ORF">HII30_04980</name>
</gene>
<evidence type="ECO:0000256" key="6">
    <source>
        <dbReference type="ARBA" id="ARBA00023180"/>
    </source>
</evidence>
<dbReference type="InterPro" id="IPR008979">
    <property type="entry name" value="Galactose-bd-like_sf"/>
</dbReference>
<comment type="caution">
    <text evidence="8">The sequence shown here is derived from an EMBL/GenBank/DDBJ whole genome shotgun (WGS) entry which is preliminary data.</text>
</comment>
<evidence type="ECO:0000256" key="1">
    <source>
        <dbReference type="ARBA" id="ARBA00001462"/>
    </source>
</evidence>
<dbReference type="InterPro" id="IPR055235">
    <property type="entry name" value="ASD1_cat"/>
</dbReference>
<keyword evidence="6" id="KW-0325">Glycoprotein</keyword>
<protein>
    <recommendedName>
        <fullName evidence="3">non-reducing end alpha-L-arabinofuranosidase</fullName>
        <ecNumber evidence="3">3.2.1.55</ecNumber>
    </recommendedName>
</protein>
<name>A0A848M4I0_PAELE</name>
<keyword evidence="9" id="KW-1185">Reference proteome</keyword>
<evidence type="ECO:0000256" key="5">
    <source>
        <dbReference type="ARBA" id="ARBA00022801"/>
    </source>
</evidence>
<dbReference type="InterPro" id="IPR010720">
    <property type="entry name" value="Alpha-L-AF_C"/>
</dbReference>
<dbReference type="SUPFAM" id="SSF49785">
    <property type="entry name" value="Galactose-binding domain-like"/>
    <property type="match status" value="1"/>
</dbReference>
<accession>A0A848M4I0</accession>